<dbReference type="InterPro" id="IPR023214">
    <property type="entry name" value="HAD_sf"/>
</dbReference>
<dbReference type="PANTHER" id="PTHR43316">
    <property type="entry name" value="HYDROLASE, HALOACID DELAHOGENASE-RELATED"/>
    <property type="match status" value="1"/>
</dbReference>
<protein>
    <submittedName>
        <fullName evidence="2">HAD family hydrolase</fullName>
        <ecNumber evidence="2">3.1.3.-</ecNumber>
    </submittedName>
</protein>
<gene>
    <name evidence="2" type="ORF">ACH49Z_01720</name>
</gene>
<dbReference type="Proteomes" id="UP001611494">
    <property type="component" value="Unassembled WGS sequence"/>
</dbReference>
<dbReference type="SUPFAM" id="SSF56784">
    <property type="entry name" value="HAD-like"/>
    <property type="match status" value="1"/>
</dbReference>
<dbReference type="SFLD" id="SFLDS00003">
    <property type="entry name" value="Haloacid_Dehalogenase"/>
    <property type="match status" value="1"/>
</dbReference>
<dbReference type="Gene3D" id="3.40.50.1000">
    <property type="entry name" value="HAD superfamily/HAD-like"/>
    <property type="match status" value="1"/>
</dbReference>
<evidence type="ECO:0000313" key="2">
    <source>
        <dbReference type="EMBL" id="MFI2228555.1"/>
    </source>
</evidence>
<sequence>MIRSVVFDVGETLLDDSREFGAWADWLGVPRHTFSAILGAVTAAGRNNAETFQVLRPGFDLAEQRRRREEAGVGEQIEESDLYPDVRPALAALKQAGLWVGVAGNQTAKAAVLLRSLDLPVDVIATSGEWEVAKPDPAFFEAVIDFAPGKPDEIVYVGDHRDNDVVPARAAGLRPVLIRRGPWGYLWADDPVVARDAEWVIDSLAELPGLVGDGR</sequence>
<dbReference type="InterPro" id="IPR051540">
    <property type="entry name" value="S-2-haloacid_dehalogenase"/>
</dbReference>
<dbReference type="SFLD" id="SFLDG01129">
    <property type="entry name" value="C1.5:_HAD__Beta-PGM__Phosphata"/>
    <property type="match status" value="1"/>
</dbReference>
<evidence type="ECO:0000256" key="1">
    <source>
        <dbReference type="ARBA" id="ARBA00022801"/>
    </source>
</evidence>
<comment type="caution">
    <text evidence="2">The sequence shown here is derived from an EMBL/GenBank/DDBJ whole genome shotgun (WGS) entry which is preliminary data.</text>
</comment>
<name>A0ABW7VPN7_9NOCA</name>
<dbReference type="Pfam" id="PF00702">
    <property type="entry name" value="Hydrolase"/>
    <property type="match status" value="1"/>
</dbReference>
<keyword evidence="1 2" id="KW-0378">Hydrolase</keyword>
<dbReference type="GO" id="GO:0016787">
    <property type="term" value="F:hydrolase activity"/>
    <property type="evidence" value="ECO:0007669"/>
    <property type="project" value="UniProtKB-KW"/>
</dbReference>
<proteinExistence type="predicted"/>
<evidence type="ECO:0000313" key="3">
    <source>
        <dbReference type="Proteomes" id="UP001611494"/>
    </source>
</evidence>
<dbReference type="NCBIfam" id="TIGR01549">
    <property type="entry name" value="HAD-SF-IA-v1"/>
    <property type="match status" value="1"/>
</dbReference>
<accession>A0ABW7VPN7</accession>
<dbReference type="RefSeq" id="WP_397058818.1">
    <property type="nucleotide sequence ID" value="NZ_JBIRYL010000001.1"/>
</dbReference>
<dbReference type="EC" id="3.1.3.-" evidence="2"/>
<reference evidence="2 3" key="1">
    <citation type="submission" date="2024-10" db="EMBL/GenBank/DDBJ databases">
        <title>The Natural Products Discovery Center: Release of the First 8490 Sequenced Strains for Exploring Actinobacteria Biosynthetic Diversity.</title>
        <authorList>
            <person name="Kalkreuter E."/>
            <person name="Kautsar S.A."/>
            <person name="Yang D."/>
            <person name="Bader C.D."/>
            <person name="Teijaro C.N."/>
            <person name="Fluegel L."/>
            <person name="Davis C.M."/>
            <person name="Simpson J.R."/>
            <person name="Lauterbach L."/>
            <person name="Steele A.D."/>
            <person name="Gui C."/>
            <person name="Meng S."/>
            <person name="Li G."/>
            <person name="Viehrig K."/>
            <person name="Ye F."/>
            <person name="Su P."/>
            <person name="Kiefer A.F."/>
            <person name="Nichols A."/>
            <person name="Cepeda A.J."/>
            <person name="Yan W."/>
            <person name="Fan B."/>
            <person name="Jiang Y."/>
            <person name="Adhikari A."/>
            <person name="Zheng C.-J."/>
            <person name="Schuster L."/>
            <person name="Cowan T.M."/>
            <person name="Smanski M.J."/>
            <person name="Chevrette M.G."/>
            <person name="De Carvalho L.P.S."/>
            <person name="Shen B."/>
        </authorList>
    </citation>
    <scope>NUCLEOTIDE SEQUENCE [LARGE SCALE GENOMIC DNA]</scope>
    <source>
        <strain evidence="2 3">NPDC019377</strain>
    </source>
</reference>
<dbReference type="EMBL" id="JBIRYL010000001">
    <property type="protein sequence ID" value="MFI2228555.1"/>
    <property type="molecule type" value="Genomic_DNA"/>
</dbReference>
<dbReference type="InterPro" id="IPR036412">
    <property type="entry name" value="HAD-like_sf"/>
</dbReference>
<keyword evidence="3" id="KW-1185">Reference proteome</keyword>
<dbReference type="InterPro" id="IPR006439">
    <property type="entry name" value="HAD-SF_hydro_IA"/>
</dbReference>
<organism evidence="2 3">
    <name type="scientific">Nocardia testacea</name>
    <dbReference type="NCBI Taxonomy" id="248551"/>
    <lineage>
        <taxon>Bacteria</taxon>
        <taxon>Bacillati</taxon>
        <taxon>Actinomycetota</taxon>
        <taxon>Actinomycetes</taxon>
        <taxon>Mycobacteriales</taxon>
        <taxon>Nocardiaceae</taxon>
        <taxon>Nocardia</taxon>
    </lineage>
</organism>